<dbReference type="EMBL" id="PFLI01000049">
    <property type="protein sequence ID" value="PIY72367.1"/>
    <property type="molecule type" value="Genomic_DNA"/>
</dbReference>
<evidence type="ECO:0000313" key="3">
    <source>
        <dbReference type="Proteomes" id="UP000229401"/>
    </source>
</evidence>
<evidence type="ECO:0000256" key="1">
    <source>
        <dbReference type="SAM" id="Phobius"/>
    </source>
</evidence>
<feature type="transmembrane region" description="Helical" evidence="1">
    <location>
        <begin position="7"/>
        <end position="27"/>
    </location>
</feature>
<accession>A0A2M7QJ48</accession>
<proteinExistence type="predicted"/>
<keyword evidence="1" id="KW-0472">Membrane</keyword>
<dbReference type="Proteomes" id="UP000229401">
    <property type="component" value="Unassembled WGS sequence"/>
</dbReference>
<protein>
    <submittedName>
        <fullName evidence="2">Uncharacterized protein</fullName>
    </submittedName>
</protein>
<comment type="caution">
    <text evidence="2">The sequence shown here is derived from an EMBL/GenBank/DDBJ whole genome shotgun (WGS) entry which is preliminary data.</text>
</comment>
<evidence type="ECO:0000313" key="2">
    <source>
        <dbReference type="EMBL" id="PIY72367.1"/>
    </source>
</evidence>
<dbReference type="AlphaFoldDB" id="A0A2M7QJ48"/>
<gene>
    <name evidence="2" type="ORF">COY87_01295</name>
</gene>
<keyword evidence="1" id="KW-0812">Transmembrane</keyword>
<sequence length="154" mass="16766">MKNSQKKIVIILLLVIILVIGFILVNISNKKTEKKPVNNQVETESVVPTTDASTVATLNSSNGGKEVILKIEGIPNNTVSVDYELSYSTKQQGFQGVIGTISPDNTEKVFEKKITLGTCSSGKCVYHEVVGVIKTTLKFSGDYGVKILEKEFTL</sequence>
<organism evidence="2 3">
    <name type="scientific">Candidatus Roizmanbacteria bacterium CG_4_10_14_0_8_um_filter_33_9</name>
    <dbReference type="NCBI Taxonomy" id="1974826"/>
    <lineage>
        <taxon>Bacteria</taxon>
        <taxon>Candidatus Roizmaniibacteriota</taxon>
    </lineage>
</organism>
<keyword evidence="1" id="KW-1133">Transmembrane helix</keyword>
<name>A0A2M7QJ48_9BACT</name>
<reference evidence="3" key="1">
    <citation type="submission" date="2017-09" db="EMBL/GenBank/DDBJ databases">
        <title>Depth-based differentiation of microbial function through sediment-hosted aquifers and enrichment of novel symbionts in the deep terrestrial subsurface.</title>
        <authorList>
            <person name="Probst A.J."/>
            <person name="Ladd B."/>
            <person name="Jarett J.K."/>
            <person name="Geller-Mcgrath D.E."/>
            <person name="Sieber C.M.K."/>
            <person name="Emerson J.B."/>
            <person name="Anantharaman K."/>
            <person name="Thomas B.C."/>
            <person name="Malmstrom R."/>
            <person name="Stieglmeier M."/>
            <person name="Klingl A."/>
            <person name="Woyke T."/>
            <person name="Ryan C.M."/>
            <person name="Banfield J.F."/>
        </authorList>
    </citation>
    <scope>NUCLEOTIDE SEQUENCE [LARGE SCALE GENOMIC DNA]</scope>
</reference>